<evidence type="ECO:0000256" key="1">
    <source>
        <dbReference type="ARBA" id="ARBA00004401"/>
    </source>
</evidence>
<protein>
    <submittedName>
        <fullName evidence="5">Endothelin-converting enzyme 1</fullName>
    </submittedName>
</protein>
<dbReference type="InParanoid" id="A0A212FJV4"/>
<dbReference type="GO" id="GO:0005886">
    <property type="term" value="C:plasma membrane"/>
    <property type="evidence" value="ECO:0007669"/>
    <property type="project" value="UniProtKB-SubCell"/>
</dbReference>
<feature type="non-terminal residue" evidence="5">
    <location>
        <position position="344"/>
    </location>
</feature>
<feature type="transmembrane region" description="Helical" evidence="3">
    <location>
        <begin position="50"/>
        <end position="73"/>
    </location>
</feature>
<dbReference type="AlphaFoldDB" id="A0A212FJV4"/>
<comment type="subcellular location">
    <subcellularLocation>
        <location evidence="1">Cell membrane</location>
        <topology evidence="1">Single-pass type II membrane protein</topology>
    </subcellularLocation>
</comment>
<dbReference type="KEGG" id="dpl:KGM_204778A"/>
<dbReference type="Gene3D" id="1.10.1380.10">
    <property type="entry name" value="Neutral endopeptidase , domain2"/>
    <property type="match status" value="1"/>
</dbReference>
<keyword evidence="3" id="KW-0812">Transmembrane</keyword>
<evidence type="ECO:0000256" key="2">
    <source>
        <dbReference type="ARBA" id="ARBA00007357"/>
    </source>
</evidence>
<accession>A0A212FJV4</accession>
<dbReference type="GO" id="GO:0004222">
    <property type="term" value="F:metalloendopeptidase activity"/>
    <property type="evidence" value="ECO:0007669"/>
    <property type="project" value="InterPro"/>
</dbReference>
<dbReference type="PROSITE" id="PS51885">
    <property type="entry name" value="NEPRILYSIN"/>
    <property type="match status" value="1"/>
</dbReference>
<gene>
    <name evidence="5" type="ORF">KGM_204778A</name>
</gene>
<keyword evidence="3" id="KW-1133">Transmembrane helix</keyword>
<comment type="caution">
    <text evidence="5">The sequence shown here is derived from an EMBL/GenBank/DDBJ whole genome shotgun (WGS) entry which is preliminary data.</text>
</comment>
<dbReference type="Pfam" id="PF05649">
    <property type="entry name" value="Peptidase_M13_N"/>
    <property type="match status" value="1"/>
</dbReference>
<dbReference type="InterPro" id="IPR008753">
    <property type="entry name" value="Peptidase_M13_N"/>
</dbReference>
<dbReference type="EMBL" id="AGBW02008223">
    <property type="protein sequence ID" value="OWR53989.1"/>
    <property type="molecule type" value="Genomic_DNA"/>
</dbReference>
<keyword evidence="3" id="KW-0472">Membrane</keyword>
<evidence type="ECO:0000256" key="3">
    <source>
        <dbReference type="SAM" id="Phobius"/>
    </source>
</evidence>
<dbReference type="GO" id="GO:0016485">
    <property type="term" value="P:protein processing"/>
    <property type="evidence" value="ECO:0007669"/>
    <property type="project" value="TreeGrafter"/>
</dbReference>
<evidence type="ECO:0000313" key="5">
    <source>
        <dbReference type="EMBL" id="OWR53989.1"/>
    </source>
</evidence>
<keyword evidence="6" id="KW-1185">Reference proteome</keyword>
<dbReference type="SUPFAM" id="SSF55486">
    <property type="entry name" value="Metalloproteases ('zincins'), catalytic domain"/>
    <property type="match status" value="1"/>
</dbReference>
<reference evidence="5 6" key="1">
    <citation type="journal article" date="2011" name="Cell">
        <title>The monarch butterfly genome yields insights into long-distance migration.</title>
        <authorList>
            <person name="Zhan S."/>
            <person name="Merlin C."/>
            <person name="Boore J.L."/>
            <person name="Reppert S.M."/>
        </authorList>
    </citation>
    <scope>NUCLEOTIDE SEQUENCE [LARGE SCALE GENOMIC DNA]</scope>
    <source>
        <strain evidence="5">F-2</strain>
    </source>
</reference>
<name>A0A212FJV4_DANPL</name>
<sequence length="344" mass="38255">MYYIISAKALALYHYPVQAISDIKQAIVSCRSAAAALASLAQARTVRCSWVVIVSLGLSLAVLAVYTTVVVVVDLKAPKPCLTEVCVNTASRVLAALNKSVDPCDDFYEFACGGWIEKNPVPEWATSWDQLAILREKLVTDLRELLEDKNDHGLPKSVLKAKALYRTCMDVDKLEVYGTAPITDLLLQLGLPPTPPSVSSDNFSWEQVSGRARRTLGLSVLLSVQVAEDVRNTSRNRVVLEQVSPGFSDRYLRQADKFSFELEQYRIYITSMIKAFHPDTDAERFADDIIEFSKTLAGIMTPVEVRRSGTHLFHELSVTQLLGGNGAPPEWHQVYFMVAKQDEK</sequence>
<evidence type="ECO:0000259" key="4">
    <source>
        <dbReference type="Pfam" id="PF05649"/>
    </source>
</evidence>
<dbReference type="PANTHER" id="PTHR11733:SF133">
    <property type="entry name" value="PHOSPHATE-REGULATING NEUTRAL ENDOPEPTIDASE PHEX"/>
    <property type="match status" value="1"/>
</dbReference>
<dbReference type="eggNOG" id="KOG3624">
    <property type="taxonomic scope" value="Eukaryota"/>
</dbReference>
<dbReference type="PANTHER" id="PTHR11733">
    <property type="entry name" value="ZINC METALLOPROTEASE FAMILY M13 NEPRILYSIN-RELATED"/>
    <property type="match status" value="1"/>
</dbReference>
<dbReference type="InterPro" id="IPR042089">
    <property type="entry name" value="Peptidase_M13_dom_2"/>
</dbReference>
<feature type="domain" description="Peptidase M13 N-terminal" evidence="4">
    <location>
        <begin position="103"/>
        <end position="322"/>
    </location>
</feature>
<dbReference type="InterPro" id="IPR000718">
    <property type="entry name" value="Peptidase_M13"/>
</dbReference>
<organism evidence="5 6">
    <name type="scientific">Danaus plexippus plexippus</name>
    <dbReference type="NCBI Taxonomy" id="278856"/>
    <lineage>
        <taxon>Eukaryota</taxon>
        <taxon>Metazoa</taxon>
        <taxon>Ecdysozoa</taxon>
        <taxon>Arthropoda</taxon>
        <taxon>Hexapoda</taxon>
        <taxon>Insecta</taxon>
        <taxon>Pterygota</taxon>
        <taxon>Neoptera</taxon>
        <taxon>Endopterygota</taxon>
        <taxon>Lepidoptera</taxon>
        <taxon>Glossata</taxon>
        <taxon>Ditrysia</taxon>
        <taxon>Papilionoidea</taxon>
        <taxon>Nymphalidae</taxon>
        <taxon>Danainae</taxon>
        <taxon>Danaini</taxon>
        <taxon>Danaina</taxon>
        <taxon>Danaus</taxon>
        <taxon>Danaus</taxon>
    </lineage>
</organism>
<comment type="similarity">
    <text evidence="2">Belongs to the peptidase M13 family.</text>
</comment>
<dbReference type="Proteomes" id="UP000007151">
    <property type="component" value="Unassembled WGS sequence"/>
</dbReference>
<proteinExistence type="inferred from homology"/>
<evidence type="ECO:0000313" key="6">
    <source>
        <dbReference type="Proteomes" id="UP000007151"/>
    </source>
</evidence>